<dbReference type="AlphaFoldDB" id="A0A2J6PRC8"/>
<dbReference type="SUPFAM" id="SSF50630">
    <property type="entry name" value="Acid proteases"/>
    <property type="match status" value="1"/>
</dbReference>
<evidence type="ECO:0000313" key="5">
    <source>
        <dbReference type="Proteomes" id="UP000235672"/>
    </source>
</evidence>
<evidence type="ECO:0000256" key="1">
    <source>
        <dbReference type="SAM" id="MobiDB-lite"/>
    </source>
</evidence>
<dbReference type="STRING" id="1745343.A0A2J6PRC8"/>
<dbReference type="Proteomes" id="UP000235672">
    <property type="component" value="Unassembled WGS sequence"/>
</dbReference>
<evidence type="ECO:0000256" key="2">
    <source>
        <dbReference type="SAM" id="Phobius"/>
    </source>
</evidence>
<keyword evidence="5" id="KW-1185">Reference proteome</keyword>
<keyword evidence="4" id="KW-0378">Hydrolase</keyword>
<dbReference type="GO" id="GO:0008233">
    <property type="term" value="F:peptidase activity"/>
    <property type="evidence" value="ECO:0007669"/>
    <property type="project" value="UniProtKB-KW"/>
</dbReference>
<keyword evidence="2" id="KW-0472">Membrane</keyword>
<dbReference type="PROSITE" id="PS51767">
    <property type="entry name" value="PEPTIDASE_A1"/>
    <property type="match status" value="1"/>
</dbReference>
<dbReference type="Pfam" id="PF00026">
    <property type="entry name" value="Asp"/>
    <property type="match status" value="1"/>
</dbReference>
<feature type="transmembrane region" description="Helical" evidence="2">
    <location>
        <begin position="390"/>
        <end position="415"/>
    </location>
</feature>
<dbReference type="InterPro" id="IPR021109">
    <property type="entry name" value="Peptidase_aspartic_dom_sf"/>
</dbReference>
<accession>A0A2J6PRC8</accession>
<evidence type="ECO:0000313" key="4">
    <source>
        <dbReference type="EMBL" id="PMD16594.1"/>
    </source>
</evidence>
<keyword evidence="2" id="KW-0812">Transmembrane</keyword>
<feature type="domain" description="Peptidase A1" evidence="3">
    <location>
        <begin position="1"/>
        <end position="351"/>
    </location>
</feature>
<sequence length="508" mass="54607">MDVMVSTVSSETCVVGAGGCGNSSSPDPECLQNRGGEIFYPYGSSSWDLVGRYSLGADRELDNYGYADYGLDTLTVGVAGPNVTSSIIGAFNGTSTINNTYYITWLFGLGLGTGTFNNDITPVPALNALVQTEGKVPGNSYGFTAGAHYQRGGEPNSLTLGGYDAARLVWHNVTFALNAAKLPQTFVQGISMFSAKASSNFTNSSPLLTTAGRVNAIIDSSTPYLWLPQSVCDKFATALGLVYDHAVNLYAFGGTESNRDALDKSHLFFNFTLSDPASKGGIINIVIPYKAFVLQLRYPAIPNTTYGAANSTRNYFPLRPASNDAQYRIGRAFLQEAYIITDYDRSSFGVYQAVHPSDPFGSANLITINPPSTSLFGDVPSSNTKISFSIGANVGLVIGAIFLIVLVIFTVFFIFHRRRIQKTDDKSVKKSIGIKPRTLLDRLRGRPRETIVYEASGSTDYPTEVGADATHERVELPAPLGPAELDSDSGTWEGTTEKETQDSPDLSA</sequence>
<name>A0A2J6PRC8_9HELO</name>
<gene>
    <name evidence="4" type="ORF">NA56DRAFT_314096</name>
</gene>
<keyword evidence="2" id="KW-1133">Transmembrane helix</keyword>
<evidence type="ECO:0000259" key="3">
    <source>
        <dbReference type="PROSITE" id="PS51767"/>
    </source>
</evidence>
<dbReference type="GO" id="GO:0006508">
    <property type="term" value="P:proteolysis"/>
    <property type="evidence" value="ECO:0007669"/>
    <property type="project" value="UniProtKB-KW"/>
</dbReference>
<dbReference type="OrthoDB" id="4074350at2759"/>
<dbReference type="InterPro" id="IPR033121">
    <property type="entry name" value="PEPTIDASE_A1"/>
</dbReference>
<organism evidence="4 5">
    <name type="scientific">Hyaloscypha hepaticicola</name>
    <dbReference type="NCBI Taxonomy" id="2082293"/>
    <lineage>
        <taxon>Eukaryota</taxon>
        <taxon>Fungi</taxon>
        <taxon>Dikarya</taxon>
        <taxon>Ascomycota</taxon>
        <taxon>Pezizomycotina</taxon>
        <taxon>Leotiomycetes</taxon>
        <taxon>Helotiales</taxon>
        <taxon>Hyaloscyphaceae</taxon>
        <taxon>Hyaloscypha</taxon>
    </lineage>
</organism>
<feature type="region of interest" description="Disordered" evidence="1">
    <location>
        <begin position="455"/>
        <end position="508"/>
    </location>
</feature>
<dbReference type="EMBL" id="KZ613505">
    <property type="protein sequence ID" value="PMD16594.1"/>
    <property type="molecule type" value="Genomic_DNA"/>
</dbReference>
<keyword evidence="4" id="KW-0645">Protease</keyword>
<dbReference type="Gene3D" id="2.40.70.10">
    <property type="entry name" value="Acid Proteases"/>
    <property type="match status" value="2"/>
</dbReference>
<protein>
    <submittedName>
        <fullName evidence="4">Acid protease</fullName>
    </submittedName>
</protein>
<proteinExistence type="predicted"/>
<reference evidence="4 5" key="1">
    <citation type="submission" date="2016-05" db="EMBL/GenBank/DDBJ databases">
        <title>A degradative enzymes factory behind the ericoid mycorrhizal symbiosis.</title>
        <authorList>
            <consortium name="DOE Joint Genome Institute"/>
            <person name="Martino E."/>
            <person name="Morin E."/>
            <person name="Grelet G."/>
            <person name="Kuo A."/>
            <person name="Kohler A."/>
            <person name="Daghino S."/>
            <person name="Barry K."/>
            <person name="Choi C."/>
            <person name="Cichocki N."/>
            <person name="Clum A."/>
            <person name="Copeland A."/>
            <person name="Hainaut M."/>
            <person name="Haridas S."/>
            <person name="Labutti K."/>
            <person name="Lindquist E."/>
            <person name="Lipzen A."/>
            <person name="Khouja H.-R."/>
            <person name="Murat C."/>
            <person name="Ohm R."/>
            <person name="Olson A."/>
            <person name="Spatafora J."/>
            <person name="Veneault-Fourrey C."/>
            <person name="Henrissat B."/>
            <person name="Grigoriev I."/>
            <person name="Martin F."/>
            <person name="Perotto S."/>
        </authorList>
    </citation>
    <scope>NUCLEOTIDE SEQUENCE [LARGE SCALE GENOMIC DNA]</scope>
    <source>
        <strain evidence="4 5">UAMH 7357</strain>
    </source>
</reference>